<proteinExistence type="predicted"/>
<name>A0ABX5VP47_9MICO</name>
<reference evidence="2 3" key="1">
    <citation type="submission" date="2019-05" db="EMBL/GenBank/DDBJ databases">
        <title>Georgenia *** sp. nov., and Georgenia *** sp. nov., isolated from the intestinal contents of plateau pika (Ochotona curzoniae) in the Qinghai-Tibet plateau of China.</title>
        <authorList>
            <person name="Tian Z."/>
        </authorList>
    </citation>
    <scope>NUCLEOTIDE SEQUENCE [LARGE SCALE GENOMIC DNA]</scope>
    <source>
        <strain evidence="2 3">Z294</strain>
    </source>
</reference>
<protein>
    <recommendedName>
        <fullName evidence="4">Small CPxCG-related zinc finger protein</fullName>
    </recommendedName>
</protein>
<evidence type="ECO:0000313" key="2">
    <source>
        <dbReference type="EMBL" id="QDB78325.1"/>
    </source>
</evidence>
<sequence length="59" mass="6398">MTAVLTERPTTDVAVPGPDTPPEGVDRDGIEVYCPDSGGWARTRDYFCESCGAVDHDLR</sequence>
<accession>A0ABX5VP47</accession>
<evidence type="ECO:0008006" key="4">
    <source>
        <dbReference type="Google" id="ProtNLM"/>
    </source>
</evidence>
<gene>
    <name evidence="2" type="ORF">FE251_02240</name>
</gene>
<dbReference type="Proteomes" id="UP000313948">
    <property type="component" value="Chromosome"/>
</dbReference>
<dbReference type="RefSeq" id="WP_139947661.1">
    <property type="nucleotide sequence ID" value="NZ_CP040899.1"/>
</dbReference>
<evidence type="ECO:0000313" key="3">
    <source>
        <dbReference type="Proteomes" id="UP000313948"/>
    </source>
</evidence>
<organism evidence="2 3">
    <name type="scientific">Georgenia wutianyii</name>
    <dbReference type="NCBI Taxonomy" id="2585135"/>
    <lineage>
        <taxon>Bacteria</taxon>
        <taxon>Bacillati</taxon>
        <taxon>Actinomycetota</taxon>
        <taxon>Actinomycetes</taxon>
        <taxon>Micrococcales</taxon>
        <taxon>Bogoriellaceae</taxon>
        <taxon>Georgenia</taxon>
    </lineage>
</organism>
<keyword evidence="3" id="KW-1185">Reference proteome</keyword>
<feature type="region of interest" description="Disordered" evidence="1">
    <location>
        <begin position="1"/>
        <end position="30"/>
    </location>
</feature>
<dbReference type="EMBL" id="CP040899">
    <property type="protein sequence ID" value="QDB78325.1"/>
    <property type="molecule type" value="Genomic_DNA"/>
</dbReference>
<evidence type="ECO:0000256" key="1">
    <source>
        <dbReference type="SAM" id="MobiDB-lite"/>
    </source>
</evidence>